<accession>A0A895YK87</accession>
<dbReference type="Gene3D" id="3.40.50.300">
    <property type="entry name" value="P-loop containing nucleotide triphosphate hydrolases"/>
    <property type="match status" value="1"/>
</dbReference>
<keyword evidence="1" id="KW-0067">ATP-binding</keyword>
<protein>
    <submittedName>
        <fullName evidence="1">ATP-binding protein</fullName>
    </submittedName>
</protein>
<dbReference type="RefSeq" id="WP_239676358.1">
    <property type="nucleotide sequence ID" value="NZ_CP070499.1"/>
</dbReference>
<dbReference type="GO" id="GO:0005524">
    <property type="term" value="F:ATP binding"/>
    <property type="evidence" value="ECO:0007669"/>
    <property type="project" value="UniProtKB-KW"/>
</dbReference>
<dbReference type="AlphaFoldDB" id="A0A895YK87"/>
<keyword evidence="1" id="KW-0547">Nucleotide-binding</keyword>
<sequence length="525" mass="58481">MKYFNTAGPCVPELHYMLPPEPRLPEARQLVEEGMYLVVHAPRQTGKTTTLRALAQQLTAEGRWAAVHFSCETGEPAGDNYLGAQDAVLLAIRESAAALPAELRPPDPWPDAPAEGKLSVALSAWARTCPRPLVLFFDEIDSLRGESLRSVLRQLRDGYARRPDAFPTTAVLCGLRDVRDYKAAAGGDPARLGTASPFNVKVASLRLADFTEADLGTLYAQHTAETGQVFHKEALVRAWAYTAGQPWLVNALAREVIREMRVPVAEPITAAHIDTAKERLILARATHLDSLVARLYEPRVRRIIAPLIAGDPLIPDPAFDDDLTYVRDLGLVAPGMPVRVANPIYREVIVRVLGTATEANITAEPRTFVRADGRLDFDKLLREFSDFWRAHADVLTSGEAYHEVSPQLVLMAFLHRLVNGGGFIDREYGVGRGRIDLLVRWPYQDEQGRRVTQRQAVELKVWRKGRPDPLAEGLTQLDEYLRRLDLDEGTLVVFDRRPDAPSIDDRIRFESTVTSTGRKVMVLRA</sequence>
<evidence type="ECO:0000313" key="2">
    <source>
        <dbReference type="Proteomes" id="UP000662857"/>
    </source>
</evidence>
<dbReference type="EMBL" id="CP070499">
    <property type="protein sequence ID" value="QSB14238.1"/>
    <property type="molecule type" value="Genomic_DNA"/>
</dbReference>
<reference evidence="1" key="1">
    <citation type="submission" date="2021-02" db="EMBL/GenBank/DDBJ databases">
        <title>Natrosporangium hydrolyticum gen. nov., sp. nov, a haloalkaliphilic actinobacterium from a soda solonchak soil.</title>
        <authorList>
            <person name="Sorokin D.Y."/>
            <person name="Khijniak T.V."/>
            <person name="Zakharycheva A.P."/>
            <person name="Boueva O.V."/>
            <person name="Ariskina E.V."/>
            <person name="Hahnke R.L."/>
            <person name="Bunk B."/>
            <person name="Sproer C."/>
            <person name="Schumann P."/>
            <person name="Evtushenko L.I."/>
            <person name="Kublanov I.V."/>
        </authorList>
    </citation>
    <scope>NUCLEOTIDE SEQUENCE</scope>
    <source>
        <strain evidence="1">DSM 106523</strain>
    </source>
</reference>
<proteinExistence type="predicted"/>
<name>A0A895YK87_9ACTN</name>
<dbReference type="KEGG" id="nhy:JQS43_22425"/>
<dbReference type="InterPro" id="IPR027417">
    <property type="entry name" value="P-loop_NTPase"/>
</dbReference>
<dbReference type="SUPFAM" id="SSF52540">
    <property type="entry name" value="P-loop containing nucleoside triphosphate hydrolases"/>
    <property type="match status" value="1"/>
</dbReference>
<keyword evidence="2" id="KW-1185">Reference proteome</keyword>
<dbReference type="Proteomes" id="UP000662857">
    <property type="component" value="Chromosome"/>
</dbReference>
<organism evidence="1 2">
    <name type="scientific">Natronosporangium hydrolyticum</name>
    <dbReference type="NCBI Taxonomy" id="2811111"/>
    <lineage>
        <taxon>Bacteria</taxon>
        <taxon>Bacillati</taxon>
        <taxon>Actinomycetota</taxon>
        <taxon>Actinomycetes</taxon>
        <taxon>Micromonosporales</taxon>
        <taxon>Micromonosporaceae</taxon>
        <taxon>Natronosporangium</taxon>
    </lineage>
</organism>
<evidence type="ECO:0000313" key="1">
    <source>
        <dbReference type="EMBL" id="QSB14238.1"/>
    </source>
</evidence>
<gene>
    <name evidence="1" type="ORF">JQS43_22425</name>
</gene>